<dbReference type="InterPro" id="IPR023458">
    <property type="entry name" value="Met-tRNA_ligase_1"/>
</dbReference>
<evidence type="ECO:0000256" key="4">
    <source>
        <dbReference type="ARBA" id="ARBA00022490"/>
    </source>
</evidence>
<evidence type="ECO:0000256" key="2">
    <source>
        <dbReference type="ARBA" id="ARBA00005594"/>
    </source>
</evidence>
<evidence type="ECO:0000256" key="9">
    <source>
        <dbReference type="ARBA" id="ARBA00023146"/>
    </source>
</evidence>
<evidence type="ECO:0000256" key="7">
    <source>
        <dbReference type="ARBA" id="ARBA00022840"/>
    </source>
</evidence>
<dbReference type="CDD" id="cd00814">
    <property type="entry name" value="MetRS_core"/>
    <property type="match status" value="1"/>
</dbReference>
<evidence type="ECO:0000256" key="10">
    <source>
        <dbReference type="ARBA" id="ARBA00030904"/>
    </source>
</evidence>
<dbReference type="Gene3D" id="1.10.730.10">
    <property type="entry name" value="Isoleucyl-tRNA Synthetase, Domain 1"/>
    <property type="match status" value="1"/>
</dbReference>
<dbReference type="InterPro" id="IPR041872">
    <property type="entry name" value="Anticodon_Met"/>
</dbReference>
<accession>A0A2T9YC75</accession>
<evidence type="ECO:0000259" key="13">
    <source>
        <dbReference type="Pfam" id="PF09334"/>
    </source>
</evidence>
<dbReference type="InterPro" id="IPR014758">
    <property type="entry name" value="Met-tRNA_synth"/>
</dbReference>
<dbReference type="FunFam" id="2.20.28.20:FF:000001">
    <property type="entry name" value="Methionine--tRNA ligase"/>
    <property type="match status" value="1"/>
</dbReference>
<dbReference type="GO" id="GO:0006431">
    <property type="term" value="P:methionyl-tRNA aminoacylation"/>
    <property type="evidence" value="ECO:0007669"/>
    <property type="project" value="InterPro"/>
</dbReference>
<dbReference type="GO" id="GO:0005524">
    <property type="term" value="F:ATP binding"/>
    <property type="evidence" value="ECO:0007669"/>
    <property type="project" value="UniProtKB-KW"/>
</dbReference>
<sequence length="783" mass="88681">MSTNSARNISLVLSSAKPVTGTSAAIGILKTLLALKATNTSYNVTTDMKIVGKFPFKVFTSNENYFIEPNAIIRFIFEFGSLDIDARLEQEINLEWEEKILSVFLEDKDLEISKLLSAVESHISLGHFKKDVTAYNIAVFASIYNSFYSLEDQEKALYPSLLSWFEALLSNEAFSQALEIYNDLTKMRLIRQNPTFANRKVVSSAEFKRDINEKVKVKTGENNVLITSALPYVNNIPHLGNIIGSVLSADVYARYSRTRGTNTLFVCGTDEYGTATETKALEEKISCQELCDKYHKIHSEVYKWFNISFDHFGRTTTPKQTTITQDMFMKCYNNGYTLTESVQQLFCDECDRFLADRFVEGTCPKCGYDDCRGDQCDKCGQLINAIELITPRCKLDGNTPVVKTSTHLFLNLTKIQPECEKFVLKSYNDGKWSSNGLTITNSWLKEGLKPRCITRDLKWGVPVPLKDFENKVFYVWFDACIGYISITANYTDEWESWWKNPDNVKLYQFMGKDNVPFHTVVFPSTQIATGDPSTMLHHISTTEYLNYESGKFSKSRGVGVFGNSAKDTGVSSDVWRYYLLSNRPESSDTQFTWDEFIARNNNELLANFGNFCNRVLKFTDATSKYAGVIPTPPENLLNDPNSIYSTFIVEVNQYLSEYNSYMDSVSLKAGLRAAMALASHGNRFIQSLKLDNAMFLYNKPECDALIYVSLNLIYLLSAVFSPFMPSSSSSICEQLNAPNRLIPDTFTLDLLPGHIIGSPKHLFTMIDESMADVWRRTYGGSQQ</sequence>
<evidence type="ECO:0000313" key="15">
    <source>
        <dbReference type="EMBL" id="PVU89938.1"/>
    </source>
</evidence>
<dbReference type="InterPro" id="IPR014729">
    <property type="entry name" value="Rossmann-like_a/b/a_fold"/>
</dbReference>
<dbReference type="InterPro" id="IPR001412">
    <property type="entry name" value="aa-tRNA-synth_I_CS"/>
</dbReference>
<dbReference type="PANTHER" id="PTHR45765">
    <property type="entry name" value="METHIONINE--TRNA LIGASE"/>
    <property type="match status" value="1"/>
</dbReference>
<gene>
    <name evidence="15" type="ORF">BB561_005107</name>
</gene>
<dbReference type="GO" id="GO:0017101">
    <property type="term" value="C:aminoacyl-tRNA synthetase multienzyme complex"/>
    <property type="evidence" value="ECO:0007669"/>
    <property type="project" value="TreeGrafter"/>
</dbReference>
<organism evidence="15 16">
    <name type="scientific">Smittium simulii</name>
    <dbReference type="NCBI Taxonomy" id="133385"/>
    <lineage>
        <taxon>Eukaryota</taxon>
        <taxon>Fungi</taxon>
        <taxon>Fungi incertae sedis</taxon>
        <taxon>Zoopagomycota</taxon>
        <taxon>Kickxellomycotina</taxon>
        <taxon>Harpellomycetes</taxon>
        <taxon>Harpellales</taxon>
        <taxon>Legeriomycetaceae</taxon>
        <taxon>Smittium</taxon>
    </lineage>
</organism>
<dbReference type="EMBL" id="MBFR01000288">
    <property type="protein sequence ID" value="PVU89938.1"/>
    <property type="molecule type" value="Genomic_DNA"/>
</dbReference>
<feature type="domain" description="Methionyl/Leucyl tRNA synthetase" evidence="13">
    <location>
        <begin position="224"/>
        <end position="616"/>
    </location>
</feature>
<feature type="domain" description="Methionyl-tRNA synthetase anticodon-binding" evidence="14">
    <location>
        <begin position="646"/>
        <end position="782"/>
    </location>
</feature>
<dbReference type="OrthoDB" id="5844513at2759"/>
<evidence type="ECO:0000256" key="12">
    <source>
        <dbReference type="RuleBase" id="RU363039"/>
    </source>
</evidence>
<evidence type="ECO:0000256" key="11">
    <source>
        <dbReference type="ARBA" id="ARBA00047364"/>
    </source>
</evidence>
<dbReference type="GO" id="GO:0005829">
    <property type="term" value="C:cytosol"/>
    <property type="evidence" value="ECO:0007669"/>
    <property type="project" value="TreeGrafter"/>
</dbReference>
<keyword evidence="16" id="KW-1185">Reference proteome</keyword>
<dbReference type="Pfam" id="PF19303">
    <property type="entry name" value="Anticodon_3"/>
    <property type="match status" value="1"/>
</dbReference>
<dbReference type="Gene3D" id="2.20.28.20">
    <property type="entry name" value="Methionyl-tRNA synthetase, Zn-domain"/>
    <property type="match status" value="1"/>
</dbReference>
<dbReference type="SUPFAM" id="SSF52374">
    <property type="entry name" value="Nucleotidylyl transferase"/>
    <property type="match status" value="1"/>
</dbReference>
<reference evidence="15 16" key="1">
    <citation type="journal article" date="2018" name="MBio">
        <title>Comparative Genomics Reveals the Core Gene Toolbox for the Fungus-Insect Symbiosis.</title>
        <authorList>
            <person name="Wang Y."/>
            <person name="Stata M."/>
            <person name="Wang W."/>
            <person name="Stajich J.E."/>
            <person name="White M.M."/>
            <person name="Moncalvo J.M."/>
        </authorList>
    </citation>
    <scope>NUCLEOTIDE SEQUENCE [LARGE SCALE GENOMIC DNA]</scope>
    <source>
        <strain evidence="15 16">SWE-8-4</strain>
    </source>
</reference>
<dbReference type="InterPro" id="IPR033911">
    <property type="entry name" value="MetRS_core"/>
</dbReference>
<comment type="subcellular location">
    <subcellularLocation>
        <location evidence="1">Cytoplasm</location>
    </subcellularLocation>
</comment>
<dbReference type="Proteomes" id="UP000245383">
    <property type="component" value="Unassembled WGS sequence"/>
</dbReference>
<dbReference type="GO" id="GO:0004825">
    <property type="term" value="F:methionine-tRNA ligase activity"/>
    <property type="evidence" value="ECO:0007669"/>
    <property type="project" value="UniProtKB-EC"/>
</dbReference>
<evidence type="ECO:0000256" key="6">
    <source>
        <dbReference type="ARBA" id="ARBA00022741"/>
    </source>
</evidence>
<dbReference type="Pfam" id="PF09334">
    <property type="entry name" value="tRNA-synt_1g"/>
    <property type="match status" value="1"/>
</dbReference>
<dbReference type="NCBIfam" id="TIGR00398">
    <property type="entry name" value="metG"/>
    <property type="match status" value="1"/>
</dbReference>
<comment type="caution">
    <text evidence="15">The sequence shown here is derived from an EMBL/GenBank/DDBJ whole genome shotgun (WGS) entry which is preliminary data.</text>
</comment>
<comment type="similarity">
    <text evidence="2 12">Belongs to the class-I aminoacyl-tRNA synthetase family.</text>
</comment>
<dbReference type="InterPro" id="IPR009080">
    <property type="entry name" value="tRNAsynth_Ia_anticodon-bd"/>
</dbReference>
<dbReference type="SUPFAM" id="SSF57770">
    <property type="entry name" value="Methionyl-tRNA synthetase (MetRS), Zn-domain"/>
    <property type="match status" value="1"/>
</dbReference>
<evidence type="ECO:0000256" key="3">
    <source>
        <dbReference type="ARBA" id="ARBA00012838"/>
    </source>
</evidence>
<dbReference type="PANTHER" id="PTHR45765:SF1">
    <property type="entry name" value="METHIONINE--TRNA LIGASE, CYTOPLASMIC"/>
    <property type="match status" value="1"/>
</dbReference>
<dbReference type="STRING" id="133385.A0A2T9YC75"/>
<comment type="catalytic activity">
    <reaction evidence="11">
        <text>tRNA(Met) + L-methionine + ATP = L-methionyl-tRNA(Met) + AMP + diphosphate</text>
        <dbReference type="Rhea" id="RHEA:13481"/>
        <dbReference type="Rhea" id="RHEA-COMP:9667"/>
        <dbReference type="Rhea" id="RHEA-COMP:9698"/>
        <dbReference type="ChEBI" id="CHEBI:30616"/>
        <dbReference type="ChEBI" id="CHEBI:33019"/>
        <dbReference type="ChEBI" id="CHEBI:57844"/>
        <dbReference type="ChEBI" id="CHEBI:78442"/>
        <dbReference type="ChEBI" id="CHEBI:78530"/>
        <dbReference type="ChEBI" id="CHEBI:456215"/>
        <dbReference type="EC" id="6.1.1.10"/>
    </reaction>
</comment>
<keyword evidence="5 12" id="KW-0436">Ligase</keyword>
<keyword evidence="4" id="KW-0963">Cytoplasm</keyword>
<name>A0A2T9YC75_9FUNG</name>
<dbReference type="AlphaFoldDB" id="A0A2T9YC75"/>
<dbReference type="InterPro" id="IPR015413">
    <property type="entry name" value="Methionyl/Leucyl_tRNA_Synth"/>
</dbReference>
<proteinExistence type="inferred from homology"/>
<evidence type="ECO:0000313" key="16">
    <source>
        <dbReference type="Proteomes" id="UP000245383"/>
    </source>
</evidence>
<evidence type="ECO:0000256" key="5">
    <source>
        <dbReference type="ARBA" id="ARBA00022598"/>
    </source>
</evidence>
<protein>
    <recommendedName>
        <fullName evidence="3">methionine--tRNA ligase</fullName>
        <ecNumber evidence="3">6.1.1.10</ecNumber>
    </recommendedName>
    <alternativeName>
        <fullName evidence="10">Methionyl-tRNA synthetase</fullName>
    </alternativeName>
</protein>
<dbReference type="EC" id="6.1.1.10" evidence="3"/>
<keyword evidence="6 12" id="KW-0547">Nucleotide-binding</keyword>
<keyword evidence="9 12" id="KW-0030">Aminoacyl-tRNA synthetase</keyword>
<evidence type="ECO:0000256" key="1">
    <source>
        <dbReference type="ARBA" id="ARBA00004496"/>
    </source>
</evidence>
<evidence type="ECO:0000259" key="14">
    <source>
        <dbReference type="Pfam" id="PF19303"/>
    </source>
</evidence>
<evidence type="ECO:0000256" key="8">
    <source>
        <dbReference type="ARBA" id="ARBA00022917"/>
    </source>
</evidence>
<keyword evidence="7 12" id="KW-0067">ATP-binding</keyword>
<dbReference type="PRINTS" id="PR01041">
    <property type="entry name" value="TRNASYNTHMET"/>
</dbReference>
<dbReference type="InterPro" id="IPR029038">
    <property type="entry name" value="MetRS_Zn"/>
</dbReference>
<keyword evidence="8 12" id="KW-0648">Protein biosynthesis</keyword>
<dbReference type="Gene3D" id="3.40.50.620">
    <property type="entry name" value="HUPs"/>
    <property type="match status" value="1"/>
</dbReference>
<dbReference type="SUPFAM" id="SSF47323">
    <property type="entry name" value="Anticodon-binding domain of a subclass of class I aminoacyl-tRNA synthetases"/>
    <property type="match status" value="1"/>
</dbReference>
<dbReference type="PROSITE" id="PS00178">
    <property type="entry name" value="AA_TRNA_LIGASE_I"/>
    <property type="match status" value="1"/>
</dbReference>